<dbReference type="SUPFAM" id="SSF55729">
    <property type="entry name" value="Acyl-CoA N-acyltransferases (Nat)"/>
    <property type="match status" value="1"/>
</dbReference>
<evidence type="ECO:0000313" key="3">
    <source>
        <dbReference type="Proteomes" id="UP000199077"/>
    </source>
</evidence>
<organism evidence="2 3">
    <name type="scientific">Pedococcus dokdonensis</name>
    <dbReference type="NCBI Taxonomy" id="443156"/>
    <lineage>
        <taxon>Bacteria</taxon>
        <taxon>Bacillati</taxon>
        <taxon>Actinomycetota</taxon>
        <taxon>Actinomycetes</taxon>
        <taxon>Micrococcales</taxon>
        <taxon>Intrasporangiaceae</taxon>
        <taxon>Pedococcus</taxon>
    </lineage>
</organism>
<name>A0A1H0RC69_9MICO</name>
<dbReference type="EMBL" id="LT629711">
    <property type="protein sequence ID" value="SDP26980.1"/>
    <property type="molecule type" value="Genomic_DNA"/>
</dbReference>
<feature type="domain" description="N-acetyltransferase" evidence="1">
    <location>
        <begin position="5"/>
        <end position="145"/>
    </location>
</feature>
<dbReference type="GO" id="GO:0016747">
    <property type="term" value="F:acyltransferase activity, transferring groups other than amino-acyl groups"/>
    <property type="evidence" value="ECO:0007669"/>
    <property type="project" value="InterPro"/>
</dbReference>
<dbReference type="CDD" id="cd04301">
    <property type="entry name" value="NAT_SF"/>
    <property type="match status" value="1"/>
</dbReference>
<gene>
    <name evidence="2" type="ORF">SAMN04489867_1910</name>
</gene>
<dbReference type="PROSITE" id="PS51186">
    <property type="entry name" value="GNAT"/>
    <property type="match status" value="1"/>
</dbReference>
<dbReference type="STRING" id="443156.SAMN04489867_1910"/>
<evidence type="ECO:0000259" key="1">
    <source>
        <dbReference type="PROSITE" id="PS51186"/>
    </source>
</evidence>
<keyword evidence="2" id="KW-0808">Transferase</keyword>
<dbReference type="InterPro" id="IPR014985">
    <property type="entry name" value="WbqC"/>
</dbReference>
<dbReference type="RefSeq" id="WP_091784512.1">
    <property type="nucleotide sequence ID" value="NZ_LT629711.1"/>
</dbReference>
<reference evidence="3" key="1">
    <citation type="submission" date="2016-10" db="EMBL/GenBank/DDBJ databases">
        <authorList>
            <person name="Varghese N."/>
            <person name="Submissions S."/>
        </authorList>
    </citation>
    <scope>NUCLEOTIDE SEQUENCE [LARGE SCALE GENOMIC DNA]</scope>
    <source>
        <strain evidence="3">DSM 22329</strain>
    </source>
</reference>
<dbReference type="Proteomes" id="UP000199077">
    <property type="component" value="Chromosome I"/>
</dbReference>
<protein>
    <submittedName>
        <fullName evidence="2">Acetyltransferase (GNAT) domain-containing protein</fullName>
    </submittedName>
</protein>
<dbReference type="Pfam" id="PF13673">
    <property type="entry name" value="Acetyltransf_10"/>
    <property type="match status" value="1"/>
</dbReference>
<dbReference type="InterPro" id="IPR016181">
    <property type="entry name" value="Acyl_CoA_acyltransferase"/>
</dbReference>
<sequence>MSDSSEVRSLELSSESLLESSIVAALQDLDPAHIRIADLASYAAKVTSLGQNLHVADGNSLVSFVLYYENDAEFFVSMVWTDTSRQGQGHARRLLRALMAAARGTAKPIRLVVNAANPALDLYSQLGFVEASREGDQVTMIRPLRAAIMQPYVFPYLGYFHLIEASDTFVFYDDVQHIRRGWVNRNNLLVNGAPHRFTIPLAEATQNARINEIGTSIDQRWLDKLRATLVQAYAHAPFREPVVDLVMGTLTATYASVADLAIASVRQVYDYLDLPLRCTTSSAFSPQTQELERMDRLVAITRDLGYSAYVNAPGGAMLYEKEQFLAQGVHLSFVESESVSYHQGPRPFVPSLSILDVLMHNSPSDTRELLTRFRYR</sequence>
<accession>A0A1H0RC69</accession>
<dbReference type="AlphaFoldDB" id="A0A1H0RC69"/>
<dbReference type="Pfam" id="PF08889">
    <property type="entry name" value="WbqC"/>
    <property type="match status" value="1"/>
</dbReference>
<proteinExistence type="predicted"/>
<dbReference type="InterPro" id="IPR000182">
    <property type="entry name" value="GNAT_dom"/>
</dbReference>
<dbReference type="OrthoDB" id="3611744at2"/>
<evidence type="ECO:0000313" key="2">
    <source>
        <dbReference type="EMBL" id="SDP26980.1"/>
    </source>
</evidence>
<dbReference type="Gene3D" id="3.40.630.30">
    <property type="match status" value="1"/>
</dbReference>
<keyword evidence="3" id="KW-1185">Reference proteome</keyword>